<evidence type="ECO:0000256" key="1">
    <source>
        <dbReference type="ARBA" id="ARBA00022669"/>
    </source>
</evidence>
<sequence>MPIPPSSTSPALLVSSVMNVMQISSTLDINIIPSASPTPSTPSGLTPTDDGVCGNGVTCLGWPDGQCCSEYGYCGSDAGFCGIGCQSEFGICGMPAPPSSSLPPAVPSSTIAAPAMSSSAAPNCPSSASLDAYNCGTYYTETGTYAGFVWDQLFIGSCLTEDPNNPGNDPESPAITNEIASGTTAAMLAGACGYLNACMNWAIPQAYDNVDFHLLQDTADTAHWECVAYYDNAGGNYFDVTNYNVLLAYGYDVE</sequence>
<evidence type="ECO:0000313" key="4">
    <source>
        <dbReference type="EMBL" id="KUJ17739.1"/>
    </source>
</evidence>
<dbReference type="InterPro" id="IPR001002">
    <property type="entry name" value="Chitin-bd_1"/>
</dbReference>
<dbReference type="Proteomes" id="UP000070700">
    <property type="component" value="Unassembled WGS sequence"/>
</dbReference>
<dbReference type="RefSeq" id="XP_018072094.1">
    <property type="nucleotide sequence ID" value="XM_018210410.1"/>
</dbReference>
<feature type="domain" description="Chitin-binding type-1" evidence="3">
    <location>
        <begin position="50"/>
        <end position="94"/>
    </location>
</feature>
<evidence type="ECO:0000256" key="2">
    <source>
        <dbReference type="PROSITE-ProRule" id="PRU00261"/>
    </source>
</evidence>
<dbReference type="Gene3D" id="3.30.60.10">
    <property type="entry name" value="Endochitinase-like"/>
    <property type="match status" value="1"/>
</dbReference>
<gene>
    <name evidence="4" type="ORF">LY89DRAFT_60614</name>
</gene>
<dbReference type="EMBL" id="KQ947414">
    <property type="protein sequence ID" value="KUJ17739.1"/>
    <property type="molecule type" value="Genomic_DNA"/>
</dbReference>
<proteinExistence type="predicted"/>
<dbReference type="InterPro" id="IPR036861">
    <property type="entry name" value="Endochitinase-like_sf"/>
</dbReference>
<accession>A0A194XC50</accession>
<protein>
    <recommendedName>
        <fullName evidence="3">Chitin-binding type-1 domain-containing protein</fullName>
    </recommendedName>
</protein>
<dbReference type="OrthoDB" id="3565365at2759"/>
<comment type="caution">
    <text evidence="2">Lacks conserved residue(s) required for the propagation of feature annotation.</text>
</comment>
<keyword evidence="2" id="KW-1015">Disulfide bond</keyword>
<dbReference type="AlphaFoldDB" id="A0A194XC50"/>
<dbReference type="InParanoid" id="A0A194XC50"/>
<keyword evidence="5" id="KW-1185">Reference proteome</keyword>
<feature type="disulfide bond" evidence="2">
    <location>
        <begin position="53"/>
        <end position="68"/>
    </location>
</feature>
<dbReference type="SUPFAM" id="SSF57016">
    <property type="entry name" value="Plant lectins/antimicrobial peptides"/>
    <property type="match status" value="1"/>
</dbReference>
<name>A0A194XC50_MOLSC</name>
<evidence type="ECO:0000313" key="5">
    <source>
        <dbReference type="Proteomes" id="UP000070700"/>
    </source>
</evidence>
<reference evidence="4 5" key="1">
    <citation type="submission" date="2015-10" db="EMBL/GenBank/DDBJ databases">
        <title>Full genome of DAOMC 229536 Phialocephala scopiformis, a fungal endophyte of spruce producing the potent anti-insectan compound rugulosin.</title>
        <authorList>
            <consortium name="DOE Joint Genome Institute"/>
            <person name="Walker A.K."/>
            <person name="Frasz S.L."/>
            <person name="Seifert K.A."/>
            <person name="Miller J.D."/>
            <person name="Mondo S.J."/>
            <person name="Labutti K."/>
            <person name="Lipzen A."/>
            <person name="Dockter R."/>
            <person name="Kennedy M."/>
            <person name="Grigoriev I.V."/>
            <person name="Spatafora J.W."/>
        </authorList>
    </citation>
    <scope>NUCLEOTIDE SEQUENCE [LARGE SCALE GENOMIC DNA]</scope>
    <source>
        <strain evidence="4 5">CBS 120377</strain>
    </source>
</reference>
<dbReference type="GO" id="GO:0008061">
    <property type="term" value="F:chitin binding"/>
    <property type="evidence" value="ECO:0007669"/>
    <property type="project" value="UniProtKB-UniRule"/>
</dbReference>
<dbReference type="PROSITE" id="PS50941">
    <property type="entry name" value="CHIT_BIND_I_2"/>
    <property type="match status" value="1"/>
</dbReference>
<evidence type="ECO:0000259" key="3">
    <source>
        <dbReference type="PROSITE" id="PS50941"/>
    </source>
</evidence>
<dbReference type="GeneID" id="28820136"/>
<keyword evidence="1 2" id="KW-0147">Chitin-binding</keyword>
<feature type="disulfide bond" evidence="2">
    <location>
        <begin position="67"/>
        <end position="81"/>
    </location>
</feature>
<organism evidence="4 5">
    <name type="scientific">Mollisia scopiformis</name>
    <name type="common">Conifer needle endophyte fungus</name>
    <name type="synonym">Phialocephala scopiformis</name>
    <dbReference type="NCBI Taxonomy" id="149040"/>
    <lineage>
        <taxon>Eukaryota</taxon>
        <taxon>Fungi</taxon>
        <taxon>Dikarya</taxon>
        <taxon>Ascomycota</taxon>
        <taxon>Pezizomycotina</taxon>
        <taxon>Leotiomycetes</taxon>
        <taxon>Helotiales</taxon>
        <taxon>Mollisiaceae</taxon>
        <taxon>Mollisia</taxon>
    </lineage>
</organism>
<dbReference type="KEGG" id="psco:LY89DRAFT_60614"/>
<dbReference type="CDD" id="cd11618">
    <property type="entry name" value="ChtBD1_1"/>
    <property type="match status" value="1"/>
</dbReference>